<reference evidence="3" key="1">
    <citation type="journal article" date="2011" name="J. Bacteriol.">
        <title>Genome sequences of eight morphologically diverse alphaproteobacteria.</title>
        <authorList>
            <consortium name="US DOE Joint Genome Institute"/>
            <person name="Brown P.J."/>
            <person name="Kysela D.T."/>
            <person name="Buechlein A."/>
            <person name="Hemmerich C."/>
            <person name="Brun Y.V."/>
        </authorList>
    </citation>
    <scope>NUCLEOTIDE SEQUENCE [LARGE SCALE GENOMIC DNA]</scope>
    <source>
        <strain evidence="3">ATCC 51888 / DSM 1869 / NCIB 11706 / TK 0415</strain>
    </source>
</reference>
<dbReference type="KEGG" id="hdn:Hden_3021"/>
<dbReference type="RefSeq" id="WP_013216975.1">
    <property type="nucleotide sequence ID" value="NC_014313.1"/>
</dbReference>
<protein>
    <submittedName>
        <fullName evidence="2">Uncharacterized protein</fullName>
    </submittedName>
</protein>
<dbReference type="Proteomes" id="UP000002033">
    <property type="component" value="Chromosome"/>
</dbReference>
<evidence type="ECO:0000256" key="1">
    <source>
        <dbReference type="SAM" id="Phobius"/>
    </source>
</evidence>
<dbReference type="HOGENOM" id="CLU_2369057_0_0_5"/>
<dbReference type="AlphaFoldDB" id="D8JVG2"/>
<keyword evidence="1" id="KW-1133">Transmembrane helix</keyword>
<organism evidence="2 3">
    <name type="scientific">Hyphomicrobium denitrificans (strain ATCC 51888 / DSM 1869 / NCIMB 11706 / TK 0415)</name>
    <dbReference type="NCBI Taxonomy" id="582899"/>
    <lineage>
        <taxon>Bacteria</taxon>
        <taxon>Pseudomonadati</taxon>
        <taxon>Pseudomonadota</taxon>
        <taxon>Alphaproteobacteria</taxon>
        <taxon>Hyphomicrobiales</taxon>
        <taxon>Hyphomicrobiaceae</taxon>
        <taxon>Hyphomicrobium</taxon>
    </lineage>
</organism>
<accession>D8JVG2</accession>
<name>D8JVG2_HYPDA</name>
<gene>
    <name evidence="2" type="ordered locus">Hden_3021</name>
</gene>
<keyword evidence="3" id="KW-1185">Reference proteome</keyword>
<feature type="transmembrane region" description="Helical" evidence="1">
    <location>
        <begin position="38"/>
        <end position="64"/>
    </location>
</feature>
<dbReference type="STRING" id="582899.Hden_3021"/>
<evidence type="ECO:0000313" key="2">
    <source>
        <dbReference type="EMBL" id="ADJ24816.1"/>
    </source>
</evidence>
<keyword evidence="1" id="KW-0812">Transmembrane</keyword>
<evidence type="ECO:0000313" key="3">
    <source>
        <dbReference type="Proteomes" id="UP000002033"/>
    </source>
</evidence>
<sequence>MTDVSDKDWNALRLATAAAFLKPIDEWRDNVSGKDPKLAMAALAMFVGHMMAGLALELGVAAVIDAEQVGGVIGDTMAEQIALMRCPEDEGVTLQ</sequence>
<dbReference type="EMBL" id="CP002083">
    <property type="protein sequence ID" value="ADJ24816.1"/>
    <property type="molecule type" value="Genomic_DNA"/>
</dbReference>
<proteinExistence type="predicted"/>
<keyword evidence="1" id="KW-0472">Membrane</keyword>